<accession>A0A916YES5</accession>
<evidence type="ECO:0000256" key="3">
    <source>
        <dbReference type="ARBA" id="ARBA00023136"/>
    </source>
</evidence>
<reference evidence="6 7" key="1">
    <citation type="journal article" date="2014" name="Int. J. Syst. Evol. Microbiol.">
        <title>Complete genome sequence of Corynebacterium casei LMG S-19264T (=DSM 44701T), isolated from a smear-ripened cheese.</title>
        <authorList>
            <consortium name="US DOE Joint Genome Institute (JGI-PGF)"/>
            <person name="Walter F."/>
            <person name="Albersmeier A."/>
            <person name="Kalinowski J."/>
            <person name="Ruckert C."/>
        </authorList>
    </citation>
    <scope>NUCLEOTIDE SEQUENCE [LARGE SCALE GENOMIC DNA]</scope>
    <source>
        <strain evidence="6 7">CGMCC 1.15358</strain>
    </source>
</reference>
<dbReference type="Gene3D" id="2.40.160.50">
    <property type="entry name" value="membrane protein fhac: a member of the omp85/tpsb transporter family"/>
    <property type="match status" value="1"/>
</dbReference>
<dbReference type="Pfam" id="PF01103">
    <property type="entry name" value="Omp85"/>
    <property type="match status" value="1"/>
</dbReference>
<dbReference type="OrthoDB" id="9769707at2"/>
<dbReference type="AlphaFoldDB" id="A0A916YES5"/>
<dbReference type="PANTHER" id="PTHR12815:SF42">
    <property type="entry name" value="BACTERIAL SURFACE ANTIGEN (D15) DOMAIN-CONTAINING PROTEIN"/>
    <property type="match status" value="1"/>
</dbReference>
<dbReference type="GO" id="GO:0019867">
    <property type="term" value="C:outer membrane"/>
    <property type="evidence" value="ECO:0007669"/>
    <property type="project" value="InterPro"/>
</dbReference>
<evidence type="ECO:0000256" key="2">
    <source>
        <dbReference type="ARBA" id="ARBA00022452"/>
    </source>
</evidence>
<evidence type="ECO:0000256" key="1">
    <source>
        <dbReference type="ARBA" id="ARBA00004370"/>
    </source>
</evidence>
<dbReference type="PANTHER" id="PTHR12815">
    <property type="entry name" value="SORTING AND ASSEMBLY MACHINERY SAMM50 PROTEIN FAMILY MEMBER"/>
    <property type="match status" value="1"/>
</dbReference>
<dbReference type="RefSeq" id="WP_066766329.1">
    <property type="nucleotide sequence ID" value="NZ_BMIO01000004.1"/>
</dbReference>
<organism evidence="6 7">
    <name type="scientific">Croceicoccus pelagius</name>
    <dbReference type="NCBI Taxonomy" id="1703341"/>
    <lineage>
        <taxon>Bacteria</taxon>
        <taxon>Pseudomonadati</taxon>
        <taxon>Pseudomonadota</taxon>
        <taxon>Alphaproteobacteria</taxon>
        <taxon>Sphingomonadales</taxon>
        <taxon>Erythrobacteraceae</taxon>
        <taxon>Croceicoccus</taxon>
    </lineage>
</organism>
<proteinExistence type="predicted"/>
<evidence type="ECO:0000256" key="4">
    <source>
        <dbReference type="SAM" id="MobiDB-lite"/>
    </source>
</evidence>
<comment type="caution">
    <text evidence="6">The sequence shown here is derived from an EMBL/GenBank/DDBJ whole genome shotgun (WGS) entry which is preliminary data.</text>
</comment>
<protein>
    <submittedName>
        <fullName evidence="6">Outer membrane protein assembly factor</fullName>
    </submittedName>
</protein>
<keyword evidence="2" id="KW-1134">Transmembrane beta strand</keyword>
<keyword evidence="3" id="KW-0472">Membrane</keyword>
<feature type="compositionally biased region" description="Acidic residues" evidence="4">
    <location>
        <begin position="50"/>
        <end position="62"/>
    </location>
</feature>
<comment type="subcellular location">
    <subcellularLocation>
        <location evidence="1">Membrane</location>
    </subcellularLocation>
</comment>
<evidence type="ECO:0000313" key="6">
    <source>
        <dbReference type="EMBL" id="GGD42609.1"/>
    </source>
</evidence>
<dbReference type="Proteomes" id="UP000598997">
    <property type="component" value="Unassembled WGS sequence"/>
</dbReference>
<keyword evidence="2" id="KW-0812">Transmembrane</keyword>
<dbReference type="InterPro" id="IPR039910">
    <property type="entry name" value="D15-like"/>
</dbReference>
<keyword evidence="7" id="KW-1185">Reference proteome</keyword>
<dbReference type="InterPro" id="IPR000184">
    <property type="entry name" value="Bac_surfAg_D15"/>
</dbReference>
<feature type="region of interest" description="Disordered" evidence="4">
    <location>
        <begin position="25"/>
        <end position="74"/>
    </location>
</feature>
<dbReference type="EMBL" id="BMIO01000004">
    <property type="protein sequence ID" value="GGD42609.1"/>
    <property type="molecule type" value="Genomic_DNA"/>
</dbReference>
<evidence type="ECO:0000259" key="5">
    <source>
        <dbReference type="Pfam" id="PF01103"/>
    </source>
</evidence>
<name>A0A916YES5_9SPHN</name>
<sequence length="719" mass="78281">MALVLSSLTINPAFAQSADAELEDLIPDAAVADPEGWAMETEAAQTPDDSGPDPDTPLDGEGEFTLPWPDDDFDVAFEPLEEDPELTEALSRRAPRPAADIALPEMAEEESEEEAERVSNEVSKRITLRYPSSFAEFENIDEFEQRFRDLSDIILLADKDDNLAQLANRAKADMELLQTLLSVYGYYDGSVTQRVQTPREGEGSGENGTIQASDARFTFTIDPGPRYKFGAIDLGELGAVGADYDTLRSAFEIDTGDYINEDTIVFERIDLDVALGENGYAFAEVGAPELTIDHARDEGDLALPVTPGGKYVFGSVVSTLPKFLSGKHLAEISRFDAGDVYKESDVEDLRRAILATGLVSTLSIEPREVQAPANGEPGVVELDVDMTEGPLRTIAGSLGYASTDGFRAEASWEHRNFFPPEGMLRVRAIAGTQEQLLGATVRRNNWHGRDKVISLDVFANTIDRDAYEARTLSAIAKYERLSTLIFQKELSYSIGLELVATQEREGTLDGQVGPRETYFVAALPGRVLLDQSDDLLDPTNGWRLEGWVSPEVSRNNGTQSLYARSYVEGRYYQPVSDSIVLAARAKVGTIQGTALDHIAPSRRLYAGGGGSVRGYGYQQIGPKDSLGDPSGGRSLTELSMEARVRTGFMDGAISVVPFVDAGAVDTTTTPRLRDLQFGAGIGIRYHTNFGPLRVDLATPINRRPGDSRIAVYVALGQAF</sequence>
<dbReference type="Gene3D" id="3.10.20.310">
    <property type="entry name" value="membrane protein fhac"/>
    <property type="match status" value="1"/>
</dbReference>
<feature type="domain" description="Bacterial surface antigen (D15)" evidence="5">
    <location>
        <begin position="424"/>
        <end position="719"/>
    </location>
</feature>
<evidence type="ECO:0000313" key="7">
    <source>
        <dbReference type="Proteomes" id="UP000598997"/>
    </source>
</evidence>
<gene>
    <name evidence="6" type="ORF">GCM10010989_15780</name>
</gene>